<accession>A0A7K7SUQ1</accession>
<dbReference type="Gene3D" id="1.10.472.80">
    <property type="entry name" value="Ypt/Rab-GAP domain of gyp1p, domain 3"/>
    <property type="match status" value="1"/>
</dbReference>
<evidence type="ECO:0000313" key="3">
    <source>
        <dbReference type="EMBL" id="NXA08313.1"/>
    </source>
</evidence>
<dbReference type="OrthoDB" id="289721at2759"/>
<sequence length="764" mass="85447">LADVDELTTIKRELNYRISVQSAKLLRLLKQKDRLVQKVQKNCDIVTACLQAVSQKRWVDTKLKFTLEPSLGQNGFQQWHDALKAVARLPTGIPKEWRRKVWLTLADQYLHSIAIDWDKTMRFTFNERSNPDDDSMGIQIVKVLGLFCCSHCHLNQAMSDFRAATELLPVTVPSDWSCGVTMFGLVWNLGVKGVRAFSGLANQIMIYLIDKVLPDSYFVNNLRALSVDMAVFRDLLRMKLPELSQHLDTLQRAANRESGGGYEPPLTNVFTMQWFLTLFATCLPNHTVLKIWDSVFFEGSEIILRVALAIWAKLGEQIECCETADEFYSTMGKLTQEMLEDSLIDSNELMQTVYTMAQFPFPQLAELREKYTYNITPFPAAVKSTSFSGRLGRTRDSDEENDLDDEDSIANAIGCLGPLSGFLAPELQKYQKQMKDQNEEQSLSTSNIAELSPGAIDSCRSDYHAAFNSMMMERMTTDINALKKQYSRIKKKQQQQVHHVYIRPDKGPVTSLLPSQVNHSPVINHLLLGKKMKLNNRSLKNAVIHIPSHATGKMSPIPQEDPKTKLNSPWRTHIRVHRKNIARAKGQLGYGDTIGLIDEQSESCKTNSPGAKEETSKCSDFGEREGGGLDDRTTEKADQQSSEPLSTDGSTNMSVVQLKLEALELASDSKTDAGSTCHQSSQPRLSESSTSSGDSGNLAKLPQPGNAKPQVFNPFPSVKPLRKSATARNLGLYGPTERTPTVHFPQMSRSFNKSASGNSGTRKR</sequence>
<feature type="compositionally biased region" description="Polar residues" evidence="1">
    <location>
        <begin position="747"/>
        <end position="764"/>
    </location>
</feature>
<feature type="compositionally biased region" description="Polar residues" evidence="1">
    <location>
        <begin position="672"/>
        <end position="685"/>
    </location>
</feature>
<gene>
    <name evidence="3" type="primary">Tbc1d30</name>
    <name evidence="3" type="ORF">SAPAEN_R03950</name>
</gene>
<feature type="domain" description="Rab-GAP TBC" evidence="2">
    <location>
        <begin position="92"/>
        <end position="299"/>
    </location>
</feature>
<feature type="non-terminal residue" evidence="3">
    <location>
        <position position="764"/>
    </location>
</feature>
<dbReference type="InterPro" id="IPR032738">
    <property type="entry name" value="Tbc1d30_C"/>
</dbReference>
<evidence type="ECO:0000256" key="1">
    <source>
        <dbReference type="SAM" id="MobiDB-lite"/>
    </source>
</evidence>
<name>A0A7K7SUQ1_9TYRA</name>
<feature type="region of interest" description="Disordered" evidence="1">
    <location>
        <begin position="667"/>
        <end position="764"/>
    </location>
</feature>
<protein>
    <submittedName>
        <fullName evidence="3">TBC30 protein</fullName>
    </submittedName>
</protein>
<dbReference type="EMBL" id="VZSY01000187">
    <property type="protein sequence ID" value="NXA08313.1"/>
    <property type="molecule type" value="Genomic_DNA"/>
</dbReference>
<reference evidence="3 4" key="1">
    <citation type="submission" date="2019-09" db="EMBL/GenBank/DDBJ databases">
        <title>Bird 10,000 Genomes (B10K) Project - Family phase.</title>
        <authorList>
            <person name="Zhang G."/>
        </authorList>
    </citation>
    <scope>NUCLEOTIDE SEQUENCE [LARGE SCALE GENOMIC DNA]</scope>
    <source>
        <strain evidence="3">B10K-DU-030-41</strain>
        <tissue evidence="3">Muscle</tissue>
    </source>
</reference>
<dbReference type="AlphaFoldDB" id="A0A7K7SUQ1"/>
<proteinExistence type="predicted"/>
<keyword evidence="4" id="KW-1185">Reference proteome</keyword>
<dbReference type="InterPro" id="IPR000195">
    <property type="entry name" value="Rab-GAP-TBC_dom"/>
</dbReference>
<feature type="compositionally biased region" description="Polar residues" evidence="1">
    <location>
        <begin position="639"/>
        <end position="652"/>
    </location>
</feature>
<dbReference type="GO" id="GO:0005783">
    <property type="term" value="C:endoplasmic reticulum"/>
    <property type="evidence" value="ECO:0007669"/>
    <property type="project" value="TreeGrafter"/>
</dbReference>
<organism evidence="3 4">
    <name type="scientific">Sapayoa aenigma</name>
    <name type="common">broad-billed sapayoa</name>
    <dbReference type="NCBI Taxonomy" id="239371"/>
    <lineage>
        <taxon>Eukaryota</taxon>
        <taxon>Metazoa</taxon>
        <taxon>Chordata</taxon>
        <taxon>Craniata</taxon>
        <taxon>Vertebrata</taxon>
        <taxon>Euteleostomi</taxon>
        <taxon>Archelosauria</taxon>
        <taxon>Archosauria</taxon>
        <taxon>Dinosauria</taxon>
        <taxon>Saurischia</taxon>
        <taxon>Theropoda</taxon>
        <taxon>Coelurosauria</taxon>
        <taxon>Aves</taxon>
        <taxon>Neognathae</taxon>
        <taxon>Neoaves</taxon>
        <taxon>Telluraves</taxon>
        <taxon>Australaves</taxon>
        <taxon>Passeriformes</taxon>
        <taxon>Tyrannidae</taxon>
        <taxon>Sapayoa</taxon>
    </lineage>
</organism>
<feature type="region of interest" description="Disordered" evidence="1">
    <location>
        <begin position="601"/>
        <end position="652"/>
    </location>
</feature>
<evidence type="ECO:0000313" key="4">
    <source>
        <dbReference type="Proteomes" id="UP000589485"/>
    </source>
</evidence>
<dbReference type="Proteomes" id="UP000589485">
    <property type="component" value="Unassembled WGS sequence"/>
</dbReference>
<dbReference type="PANTHER" id="PTHR13399:SF4">
    <property type="entry name" value="TBC1 DOMAIN FAMILY MEMBER 30"/>
    <property type="match status" value="1"/>
</dbReference>
<dbReference type="Pfam" id="PF00566">
    <property type="entry name" value="RabGAP-TBC"/>
    <property type="match status" value="1"/>
</dbReference>
<feature type="compositionally biased region" description="Low complexity" evidence="1">
    <location>
        <begin position="686"/>
        <end position="695"/>
    </location>
</feature>
<dbReference type="FunFam" id="1.10.472.80:FF:000011">
    <property type="entry name" value="TBC1 domain family member 30"/>
    <property type="match status" value="1"/>
</dbReference>
<feature type="non-terminal residue" evidence="3">
    <location>
        <position position="1"/>
    </location>
</feature>
<feature type="compositionally biased region" description="Basic and acidic residues" evidence="1">
    <location>
        <begin position="611"/>
        <end position="638"/>
    </location>
</feature>
<dbReference type="PANTHER" id="PTHR13399">
    <property type="entry name" value="TRANSLOCON-ASSOCIATED PROTEIN TRAP , GAMMA SUBUNIT"/>
    <property type="match status" value="1"/>
</dbReference>
<dbReference type="SUPFAM" id="SSF47923">
    <property type="entry name" value="Ypt/Rab-GAP domain of gyp1p"/>
    <property type="match status" value="2"/>
</dbReference>
<evidence type="ECO:0000259" key="2">
    <source>
        <dbReference type="PROSITE" id="PS50086"/>
    </source>
</evidence>
<dbReference type="SMART" id="SM00164">
    <property type="entry name" value="TBC"/>
    <property type="match status" value="1"/>
</dbReference>
<dbReference type="Pfam" id="PF15733">
    <property type="entry name" value="DUF4682"/>
    <property type="match status" value="1"/>
</dbReference>
<dbReference type="InterPro" id="IPR035969">
    <property type="entry name" value="Rab-GAP_TBC_sf"/>
</dbReference>
<comment type="caution">
    <text evidence="3">The sequence shown here is derived from an EMBL/GenBank/DDBJ whole genome shotgun (WGS) entry which is preliminary data.</text>
</comment>
<dbReference type="PROSITE" id="PS50086">
    <property type="entry name" value="TBC_RABGAP"/>
    <property type="match status" value="1"/>
</dbReference>